<dbReference type="EMBL" id="OC002339">
    <property type="protein sequence ID" value="CAD7261690.1"/>
    <property type="molecule type" value="Genomic_DNA"/>
</dbReference>
<accession>A0A7R9AW35</accession>
<dbReference type="AlphaFoldDB" id="A0A7R9AW35"/>
<proteinExistence type="predicted"/>
<evidence type="ECO:0000313" key="3">
    <source>
        <dbReference type="EMBL" id="CAD7261690.1"/>
    </source>
</evidence>
<keyword evidence="2" id="KW-1133">Transmembrane helix</keyword>
<gene>
    <name evidence="3" type="ORF">TSIB3V08_LOCUS5817</name>
</gene>
<organism evidence="3">
    <name type="scientific">Timema shepardi</name>
    <name type="common">Walking stick</name>
    <dbReference type="NCBI Taxonomy" id="629360"/>
    <lineage>
        <taxon>Eukaryota</taxon>
        <taxon>Metazoa</taxon>
        <taxon>Ecdysozoa</taxon>
        <taxon>Arthropoda</taxon>
        <taxon>Hexapoda</taxon>
        <taxon>Insecta</taxon>
        <taxon>Pterygota</taxon>
        <taxon>Neoptera</taxon>
        <taxon>Polyneoptera</taxon>
        <taxon>Phasmatodea</taxon>
        <taxon>Timematodea</taxon>
        <taxon>Timematoidea</taxon>
        <taxon>Timematidae</taxon>
        <taxon>Timema</taxon>
    </lineage>
</organism>
<evidence type="ECO:0000256" key="1">
    <source>
        <dbReference type="SAM" id="MobiDB-lite"/>
    </source>
</evidence>
<sequence length="127" mass="13897">MASLVLTDRSQLTSESQHLGIYLNVDRQKRPISKHRSSPSHAVNSKCFPPVTVLPPEPRRTEQNQKQMSVMKKLPGVGFAARTVIIFLLLGLTEIAAAVKLNTTSALANYATEAGDLCNTYGNGFRD</sequence>
<keyword evidence="2" id="KW-0472">Membrane</keyword>
<evidence type="ECO:0000256" key="2">
    <source>
        <dbReference type="SAM" id="Phobius"/>
    </source>
</evidence>
<name>A0A7R9AW35_TIMSH</name>
<feature type="transmembrane region" description="Helical" evidence="2">
    <location>
        <begin position="76"/>
        <end position="99"/>
    </location>
</feature>
<feature type="region of interest" description="Disordered" evidence="1">
    <location>
        <begin position="31"/>
        <end position="67"/>
    </location>
</feature>
<reference evidence="3" key="1">
    <citation type="submission" date="2020-11" db="EMBL/GenBank/DDBJ databases">
        <authorList>
            <person name="Tran Van P."/>
        </authorList>
    </citation>
    <scope>NUCLEOTIDE SEQUENCE</scope>
</reference>
<protein>
    <submittedName>
        <fullName evidence="3">Uncharacterized protein</fullName>
    </submittedName>
</protein>
<keyword evidence="2" id="KW-0812">Transmembrane</keyword>